<dbReference type="Proteomes" id="UP000610459">
    <property type="component" value="Unassembled WGS sequence"/>
</dbReference>
<accession>A0ACC5PWI9</accession>
<organism evidence="1 2">
    <name type="scientific">Enterobacter agglomerans</name>
    <name type="common">Erwinia herbicola</name>
    <name type="synonym">Pantoea agglomerans</name>
    <dbReference type="NCBI Taxonomy" id="549"/>
    <lineage>
        <taxon>Bacteria</taxon>
        <taxon>Pseudomonadati</taxon>
        <taxon>Pseudomonadota</taxon>
        <taxon>Gammaproteobacteria</taxon>
        <taxon>Enterobacterales</taxon>
        <taxon>Erwiniaceae</taxon>
        <taxon>Pantoea</taxon>
        <taxon>Pantoea agglomerans group</taxon>
    </lineage>
</organism>
<sequence length="67" mass="7679">MTSRMNADWKKIRQFRNEQQKKVAAQEVPAPSLISANVKLLRLAREINADQDNDAVTLVHKEVFKTS</sequence>
<evidence type="ECO:0000313" key="1">
    <source>
        <dbReference type="EMBL" id="MBD8129224.1"/>
    </source>
</evidence>
<name>A0ACC5PWI9_ENTAG</name>
<protein>
    <submittedName>
        <fullName evidence="1">Uncharacterized protein</fullName>
    </submittedName>
</protein>
<reference evidence="1 2" key="1">
    <citation type="journal article" date="2020" name="FEMS Microbiol. Ecol.">
        <title>Temporal dynamics of bacterial communities during seed development and maturation.</title>
        <authorList>
            <person name="Chesneau G."/>
            <person name="Torres-Cortes G."/>
            <person name="Briand M."/>
            <person name="Darrasse A."/>
            <person name="Preveaux A."/>
            <person name="Marais C."/>
            <person name="Jacques M.A."/>
            <person name="Shade A."/>
            <person name="Barret M."/>
        </authorList>
    </citation>
    <scope>NUCLEOTIDE SEQUENCE [LARGE SCALE GENOMIC DNA]</scope>
    <source>
        <strain evidence="1 2">CFBP13709</strain>
    </source>
</reference>
<evidence type="ECO:0000313" key="2">
    <source>
        <dbReference type="Proteomes" id="UP000610459"/>
    </source>
</evidence>
<dbReference type="EMBL" id="JACYNR010000047">
    <property type="protein sequence ID" value="MBD8129224.1"/>
    <property type="molecule type" value="Genomic_DNA"/>
</dbReference>
<comment type="caution">
    <text evidence="1">The sequence shown here is derived from an EMBL/GenBank/DDBJ whole genome shotgun (WGS) entry which is preliminary data.</text>
</comment>
<gene>
    <name evidence="1" type="ORF">IFT41_24325</name>
</gene>
<keyword evidence="2" id="KW-1185">Reference proteome</keyword>
<proteinExistence type="predicted"/>